<dbReference type="PANTHER" id="PTHR21261:SF2">
    <property type="entry name" value="GH04238P-RELATED"/>
    <property type="match status" value="1"/>
</dbReference>
<dbReference type="PANTHER" id="PTHR21261">
    <property type="entry name" value="BEAT PROTEIN"/>
    <property type="match status" value="1"/>
</dbReference>
<gene>
    <name evidence="2" type="ORF">TCEB3V08_LOCUS4195</name>
</gene>
<accession>A0A7R9GWU5</accession>
<dbReference type="InterPro" id="IPR007110">
    <property type="entry name" value="Ig-like_dom"/>
</dbReference>
<sequence length="169" mass="18820">MVRSRFESDAPVVVGIQIADLRVPAAVRNASGSPAILDCEFTLRPDEFNSDSGLVVKWFFNNGPAPVYQWIPGQKPQELGILKGRLNVSHRASDNHATMHRALYIVNPTTELSGDYKCFVSTFGDEDFMTKRMVVFAMRKSKADGLINKPLAYLPVNEPDAIFYFSGYA</sequence>
<dbReference type="InterPro" id="IPR013783">
    <property type="entry name" value="Ig-like_fold"/>
</dbReference>
<evidence type="ECO:0000259" key="1">
    <source>
        <dbReference type="PROSITE" id="PS50835"/>
    </source>
</evidence>
<organism evidence="2">
    <name type="scientific">Timema cristinae</name>
    <name type="common">Walking stick</name>
    <dbReference type="NCBI Taxonomy" id="61476"/>
    <lineage>
        <taxon>Eukaryota</taxon>
        <taxon>Metazoa</taxon>
        <taxon>Ecdysozoa</taxon>
        <taxon>Arthropoda</taxon>
        <taxon>Hexapoda</taxon>
        <taxon>Insecta</taxon>
        <taxon>Pterygota</taxon>
        <taxon>Neoptera</taxon>
        <taxon>Polyneoptera</taxon>
        <taxon>Phasmatodea</taxon>
        <taxon>Timematodea</taxon>
        <taxon>Timematoidea</taxon>
        <taxon>Timematidae</taxon>
        <taxon>Timema</taxon>
    </lineage>
</organism>
<dbReference type="AlphaFoldDB" id="A0A7R9GWU5"/>
<name>A0A7R9GWU5_TIMCR</name>
<dbReference type="Gene3D" id="2.60.40.10">
    <property type="entry name" value="Immunoglobulins"/>
    <property type="match status" value="1"/>
</dbReference>
<dbReference type="PROSITE" id="PS50835">
    <property type="entry name" value="IG_LIKE"/>
    <property type="match status" value="1"/>
</dbReference>
<reference evidence="2" key="1">
    <citation type="submission" date="2020-11" db="EMBL/GenBank/DDBJ databases">
        <authorList>
            <person name="Tran Van P."/>
        </authorList>
    </citation>
    <scope>NUCLEOTIDE SEQUENCE</scope>
</reference>
<feature type="domain" description="Ig-like" evidence="1">
    <location>
        <begin position="11"/>
        <end position="135"/>
    </location>
</feature>
<evidence type="ECO:0000313" key="2">
    <source>
        <dbReference type="EMBL" id="CAD7397727.1"/>
    </source>
</evidence>
<proteinExistence type="predicted"/>
<dbReference type="InterPro" id="IPR036179">
    <property type="entry name" value="Ig-like_dom_sf"/>
</dbReference>
<dbReference type="EMBL" id="OC317569">
    <property type="protein sequence ID" value="CAD7397727.1"/>
    <property type="molecule type" value="Genomic_DNA"/>
</dbReference>
<dbReference type="SUPFAM" id="SSF48726">
    <property type="entry name" value="Immunoglobulin"/>
    <property type="match status" value="1"/>
</dbReference>
<protein>
    <recommendedName>
        <fullName evidence="1">Ig-like domain-containing protein</fullName>
    </recommendedName>
</protein>